<dbReference type="Proteomes" id="UP000470246">
    <property type="component" value="Unassembled WGS sequence"/>
</dbReference>
<proteinExistence type="predicted"/>
<feature type="transmembrane region" description="Helical" evidence="1">
    <location>
        <begin position="76"/>
        <end position="100"/>
    </location>
</feature>
<comment type="caution">
    <text evidence="2">The sequence shown here is derived from an EMBL/GenBank/DDBJ whole genome shotgun (WGS) entry which is preliminary data.</text>
</comment>
<name>A0A7K3W2A6_9ACTN</name>
<dbReference type="RefSeq" id="WP_163482124.1">
    <property type="nucleotide sequence ID" value="NZ_JAAGWF010000012.1"/>
</dbReference>
<accession>A0A7K3W2A6</accession>
<evidence type="ECO:0000313" key="3">
    <source>
        <dbReference type="Proteomes" id="UP000470246"/>
    </source>
</evidence>
<reference evidence="2 3" key="1">
    <citation type="submission" date="2020-02" db="EMBL/GenBank/DDBJ databases">
        <title>Geodermatophilus sabuli CPCC 205279 I12A-02694.</title>
        <authorList>
            <person name="Jiang Z."/>
        </authorList>
    </citation>
    <scope>NUCLEOTIDE SEQUENCE [LARGE SCALE GENOMIC DNA]</scope>
    <source>
        <strain evidence="2 3">I12A-02694</strain>
    </source>
</reference>
<keyword evidence="1" id="KW-1133">Transmembrane helix</keyword>
<protein>
    <submittedName>
        <fullName evidence="2">DUF1772 domain-containing protein</fullName>
    </submittedName>
</protein>
<organism evidence="2 3">
    <name type="scientific">Geodermatophilus sabuli</name>
    <dbReference type="NCBI Taxonomy" id="1564158"/>
    <lineage>
        <taxon>Bacteria</taxon>
        <taxon>Bacillati</taxon>
        <taxon>Actinomycetota</taxon>
        <taxon>Actinomycetes</taxon>
        <taxon>Geodermatophilales</taxon>
        <taxon>Geodermatophilaceae</taxon>
        <taxon>Geodermatophilus</taxon>
    </lineage>
</organism>
<keyword evidence="3" id="KW-1185">Reference proteome</keyword>
<keyword evidence="1" id="KW-0812">Transmembrane</keyword>
<dbReference type="AlphaFoldDB" id="A0A7K3W2A6"/>
<sequence>MTLLAVHLALTAAYAGFQWTVRALVYPQFAQVPPAAFPAYERRHQQRISRVVGPLFAGQCVTTPWLLADRPAGTPLPAVVAGAACLAVVLGFTGLGAVPLHRRLDRAWDSAAHRRLLQVDTVRAVAATAGTAAALWALLG</sequence>
<keyword evidence="1" id="KW-0472">Membrane</keyword>
<dbReference type="EMBL" id="JAAGWF010000012">
    <property type="protein sequence ID" value="NEK58748.1"/>
    <property type="molecule type" value="Genomic_DNA"/>
</dbReference>
<gene>
    <name evidence="2" type="ORF">GCU56_12800</name>
</gene>
<evidence type="ECO:0000313" key="2">
    <source>
        <dbReference type="EMBL" id="NEK58748.1"/>
    </source>
</evidence>
<evidence type="ECO:0000256" key="1">
    <source>
        <dbReference type="SAM" id="Phobius"/>
    </source>
</evidence>
<feature type="transmembrane region" description="Helical" evidence="1">
    <location>
        <begin position="121"/>
        <end position="139"/>
    </location>
</feature>